<gene>
    <name evidence="2" type="ORF">DM01DRAFT_1339662</name>
</gene>
<proteinExistence type="predicted"/>
<dbReference type="AlphaFoldDB" id="A0A1X2G6L1"/>
<dbReference type="InterPro" id="IPR026960">
    <property type="entry name" value="RVT-Znf"/>
</dbReference>
<evidence type="ECO:0000259" key="1">
    <source>
        <dbReference type="Pfam" id="PF13966"/>
    </source>
</evidence>
<organism evidence="2 3">
    <name type="scientific">Hesseltinella vesiculosa</name>
    <dbReference type="NCBI Taxonomy" id="101127"/>
    <lineage>
        <taxon>Eukaryota</taxon>
        <taxon>Fungi</taxon>
        <taxon>Fungi incertae sedis</taxon>
        <taxon>Mucoromycota</taxon>
        <taxon>Mucoromycotina</taxon>
        <taxon>Mucoromycetes</taxon>
        <taxon>Mucorales</taxon>
        <taxon>Cunninghamellaceae</taxon>
        <taxon>Hesseltinella</taxon>
    </lineage>
</organism>
<sequence>MALSGGLPASRSSDPKNIVNTGMTISQAKHPPLWLINRHQRLTSNIDPNSYRYVQGSTNETRLAIQSRAKNDIHPTTIPFVPHIIHRLNASWWTAFWKRRIDPKSKEVWWRVLHDKVPTNLVRSRWDKNSIKPWCNHCSEPTIEDTQHMLFL</sequence>
<dbReference type="Proteomes" id="UP000242146">
    <property type="component" value="Unassembled WGS sequence"/>
</dbReference>
<feature type="domain" description="Reverse transcriptase zinc-binding" evidence="1">
    <location>
        <begin position="89"/>
        <end position="151"/>
    </location>
</feature>
<feature type="non-terminal residue" evidence="2">
    <location>
        <position position="152"/>
    </location>
</feature>
<reference evidence="2 3" key="1">
    <citation type="submission" date="2016-07" db="EMBL/GenBank/DDBJ databases">
        <title>Pervasive Adenine N6-methylation of Active Genes in Fungi.</title>
        <authorList>
            <consortium name="DOE Joint Genome Institute"/>
            <person name="Mondo S.J."/>
            <person name="Dannebaum R.O."/>
            <person name="Kuo R.C."/>
            <person name="Labutti K."/>
            <person name="Haridas S."/>
            <person name="Kuo A."/>
            <person name="Salamov A."/>
            <person name="Ahrendt S.R."/>
            <person name="Lipzen A."/>
            <person name="Sullivan W."/>
            <person name="Andreopoulos W.B."/>
            <person name="Clum A."/>
            <person name="Lindquist E."/>
            <person name="Daum C."/>
            <person name="Ramamoorthy G.K."/>
            <person name="Gryganskyi A."/>
            <person name="Culley D."/>
            <person name="Magnuson J.K."/>
            <person name="James T.Y."/>
            <person name="O'Malley M.A."/>
            <person name="Stajich J.E."/>
            <person name="Spatafora J.W."/>
            <person name="Visel A."/>
            <person name="Grigoriev I.V."/>
        </authorList>
    </citation>
    <scope>NUCLEOTIDE SEQUENCE [LARGE SCALE GENOMIC DNA]</scope>
    <source>
        <strain evidence="2 3">NRRL 3301</strain>
    </source>
</reference>
<dbReference type="EMBL" id="MCGT01000038">
    <property type="protein sequence ID" value="ORX46346.1"/>
    <property type="molecule type" value="Genomic_DNA"/>
</dbReference>
<protein>
    <recommendedName>
        <fullName evidence="1">Reverse transcriptase zinc-binding domain-containing protein</fullName>
    </recommendedName>
</protein>
<evidence type="ECO:0000313" key="3">
    <source>
        <dbReference type="Proteomes" id="UP000242146"/>
    </source>
</evidence>
<dbReference type="OrthoDB" id="2273311at2759"/>
<name>A0A1X2G6L1_9FUNG</name>
<accession>A0A1X2G6L1</accession>
<comment type="caution">
    <text evidence="2">The sequence shown here is derived from an EMBL/GenBank/DDBJ whole genome shotgun (WGS) entry which is preliminary data.</text>
</comment>
<keyword evidence="3" id="KW-1185">Reference proteome</keyword>
<dbReference type="Pfam" id="PF13966">
    <property type="entry name" value="zf-RVT"/>
    <property type="match status" value="1"/>
</dbReference>
<evidence type="ECO:0000313" key="2">
    <source>
        <dbReference type="EMBL" id="ORX46346.1"/>
    </source>
</evidence>